<dbReference type="AlphaFoldDB" id="K6YIA6"/>
<keyword evidence="3" id="KW-1185">Reference proteome</keyword>
<protein>
    <recommendedName>
        <fullName evidence="4">SrpA-related protein</fullName>
    </recommendedName>
</protein>
<name>K6YIA6_9ALTE</name>
<dbReference type="EMBL" id="BAEN01000068">
    <property type="protein sequence ID" value="GAC16313.1"/>
    <property type="molecule type" value="Genomic_DNA"/>
</dbReference>
<feature type="compositionally biased region" description="Polar residues" evidence="1">
    <location>
        <begin position="30"/>
        <end position="44"/>
    </location>
</feature>
<dbReference type="OrthoDB" id="9812722at2"/>
<gene>
    <name evidence="2" type="ORF">GLIP_3702</name>
</gene>
<dbReference type="RefSeq" id="WP_008846115.1">
    <property type="nucleotide sequence ID" value="NZ_BAEN01000068.1"/>
</dbReference>
<dbReference type="Proteomes" id="UP000006334">
    <property type="component" value="Unassembled WGS sequence"/>
</dbReference>
<dbReference type="InterPro" id="IPR021973">
    <property type="entry name" value="SprA-related"/>
</dbReference>
<feature type="compositionally biased region" description="Basic and acidic residues" evidence="1">
    <location>
        <begin position="86"/>
        <end position="104"/>
    </location>
</feature>
<dbReference type="STRING" id="1127673.GLIP_3702"/>
<feature type="compositionally biased region" description="Low complexity" evidence="1">
    <location>
        <begin position="69"/>
        <end position="85"/>
    </location>
</feature>
<reference evidence="2 3" key="1">
    <citation type="journal article" date="2017" name="Antonie Van Leeuwenhoek">
        <title>Rhizobium rhizosphaerae sp. nov., a novel species isolated from rice rhizosphere.</title>
        <authorList>
            <person name="Zhao J.J."/>
            <person name="Zhang J."/>
            <person name="Zhang R.J."/>
            <person name="Zhang C.W."/>
            <person name="Yin H.Q."/>
            <person name="Zhang X.X."/>
        </authorList>
    </citation>
    <scope>NUCLEOTIDE SEQUENCE [LARGE SCALE GENOMIC DNA]</scope>
    <source>
        <strain evidence="2 3">E3</strain>
    </source>
</reference>
<dbReference type="Pfam" id="PF12118">
    <property type="entry name" value="SprA-related"/>
    <property type="match status" value="1"/>
</dbReference>
<feature type="compositionally biased region" description="Basic and acidic residues" evidence="1">
    <location>
        <begin position="115"/>
        <end position="133"/>
    </location>
</feature>
<feature type="region of interest" description="Disordered" evidence="1">
    <location>
        <begin position="15"/>
        <end position="158"/>
    </location>
</feature>
<evidence type="ECO:0000313" key="3">
    <source>
        <dbReference type="Proteomes" id="UP000006334"/>
    </source>
</evidence>
<proteinExistence type="predicted"/>
<comment type="caution">
    <text evidence="2">The sequence shown here is derived from an EMBL/GenBank/DDBJ whole genome shotgun (WGS) entry which is preliminary data.</text>
</comment>
<evidence type="ECO:0000313" key="2">
    <source>
        <dbReference type="EMBL" id="GAC16313.1"/>
    </source>
</evidence>
<evidence type="ECO:0008006" key="4">
    <source>
        <dbReference type="Google" id="ProtNLM"/>
    </source>
</evidence>
<dbReference type="eggNOG" id="COG3064">
    <property type="taxonomic scope" value="Bacteria"/>
</dbReference>
<sequence>MNIVTPTPTAVLFPTNNISNDAVRRDNQQRETIPQTTNAENSAAESGLGSESDRVKTPGQQVQITYERPQAQQNNATQNAPTQDNATDRDNAEDPSAGKEDAESKQQQQQLADQQKIEELKSTDAEVRAHEQAHSAVGGQYAASPTYEYENGPDGNQYAVAGEVSIDISEENTPEETIRKMQQVRAAALAPADPSPQDLRVASEATKLAAEARSDIAREKAESAKQAISDNIEQQGLVSNVDDESAISANTPNLDEIVDGFSAEPPTRSLDQTTETATLAQVRERLENRDSSILQRVSVIENFYQKISESRSSQLQFSA</sequence>
<evidence type="ECO:0000256" key="1">
    <source>
        <dbReference type="SAM" id="MobiDB-lite"/>
    </source>
</evidence>
<accession>K6YIA6</accession>
<organism evidence="2 3">
    <name type="scientific">Aliiglaciecola lipolytica E3</name>
    <dbReference type="NCBI Taxonomy" id="1127673"/>
    <lineage>
        <taxon>Bacteria</taxon>
        <taxon>Pseudomonadati</taxon>
        <taxon>Pseudomonadota</taxon>
        <taxon>Gammaproteobacteria</taxon>
        <taxon>Alteromonadales</taxon>
        <taxon>Alteromonadaceae</taxon>
        <taxon>Aliiglaciecola</taxon>
    </lineage>
</organism>